<keyword evidence="2" id="KW-1185">Reference proteome</keyword>
<dbReference type="AlphaFoldDB" id="A0A7W6ZWP6"/>
<reference evidence="1 2" key="1">
    <citation type="submission" date="2020-08" db="EMBL/GenBank/DDBJ databases">
        <title>Genomic Encyclopedia of Type Strains, Phase IV (KMG-V): Genome sequencing to study the core and pangenomes of soil and plant-associated prokaryotes.</title>
        <authorList>
            <person name="Whitman W."/>
        </authorList>
    </citation>
    <scope>NUCLEOTIDE SEQUENCE [LARGE SCALE GENOMIC DNA]</scope>
    <source>
        <strain evidence="1 2">SEMIA 492</strain>
    </source>
</reference>
<proteinExistence type="predicted"/>
<comment type="caution">
    <text evidence="1">The sequence shown here is derived from an EMBL/GenBank/DDBJ whole genome shotgun (WGS) entry which is preliminary data.</text>
</comment>
<dbReference type="Proteomes" id="UP000543836">
    <property type="component" value="Unassembled WGS sequence"/>
</dbReference>
<accession>A0A7W6ZWP6</accession>
<evidence type="ECO:0000313" key="1">
    <source>
        <dbReference type="EMBL" id="MBB4570096.1"/>
    </source>
</evidence>
<protein>
    <submittedName>
        <fullName evidence="1">Fic family protein</fullName>
    </submittedName>
</protein>
<organism evidence="1 2">
    <name type="scientific">Rhizobium leucaenae</name>
    <dbReference type="NCBI Taxonomy" id="29450"/>
    <lineage>
        <taxon>Bacteria</taxon>
        <taxon>Pseudomonadati</taxon>
        <taxon>Pseudomonadota</taxon>
        <taxon>Alphaproteobacteria</taxon>
        <taxon>Hyphomicrobiales</taxon>
        <taxon>Rhizobiaceae</taxon>
        <taxon>Rhizobium/Agrobacterium group</taxon>
        <taxon>Rhizobium</taxon>
    </lineage>
</organism>
<dbReference type="InterPro" id="IPR036388">
    <property type="entry name" value="WH-like_DNA-bd_sf"/>
</dbReference>
<sequence>MMVCRLVTIFLQRGDLLGCLFGPQKSLAQNIGQPSLISLAYTIKRSRKAYYGELETNQRKLDIIERLIYSTSCKPFSMRSRRLSRALRFISARQSSMNGSATSSTIAKAISRMFREGIEGFKGGLSAENYISITGASRATATRDLHDMVEKGAMNRSGERRHTRYTLNLPEPE</sequence>
<dbReference type="EMBL" id="JACIIG010000011">
    <property type="protein sequence ID" value="MBB4570096.1"/>
    <property type="molecule type" value="Genomic_DNA"/>
</dbReference>
<evidence type="ECO:0000313" key="2">
    <source>
        <dbReference type="Proteomes" id="UP000543836"/>
    </source>
</evidence>
<dbReference type="Gene3D" id="1.10.10.10">
    <property type="entry name" value="Winged helix-like DNA-binding domain superfamily/Winged helix DNA-binding domain"/>
    <property type="match status" value="1"/>
</dbReference>
<gene>
    <name evidence="1" type="ORF">GGE60_004225</name>
</gene>
<name>A0A7W6ZWP6_9HYPH</name>